<keyword evidence="7 10" id="KW-1133">Transmembrane helix</keyword>
<comment type="subcellular location">
    <subcellularLocation>
        <location evidence="1">Cell membrane</location>
        <topology evidence="1">Multi-pass membrane protein</topology>
    </subcellularLocation>
</comment>
<protein>
    <recommendedName>
        <fullName evidence="11">Cation-transporting P-type ATPase N-terminal domain-containing protein</fullName>
    </recommendedName>
</protein>
<keyword evidence="13" id="KW-1185">Reference proteome</keyword>
<keyword evidence="4 10" id="KW-0812">Transmembrane</keyword>
<feature type="region of interest" description="Disordered" evidence="9">
    <location>
        <begin position="373"/>
        <end position="395"/>
    </location>
</feature>
<evidence type="ECO:0000256" key="8">
    <source>
        <dbReference type="ARBA" id="ARBA00023136"/>
    </source>
</evidence>
<dbReference type="Pfam" id="PF00122">
    <property type="entry name" value="E1-E2_ATPase"/>
    <property type="match status" value="1"/>
</dbReference>
<dbReference type="InterPro" id="IPR023299">
    <property type="entry name" value="ATPase_P-typ_cyto_dom_N"/>
</dbReference>
<proteinExistence type="inferred from homology"/>
<dbReference type="SMART" id="SM00831">
    <property type="entry name" value="Cation_ATPase_N"/>
    <property type="match status" value="1"/>
</dbReference>
<comment type="similarity">
    <text evidence="2">Belongs to the cation transport ATPase (P-type) (TC 3.A.3) family. Type IIA subfamily.</text>
</comment>
<accession>A0ABN6FLD5</accession>
<dbReference type="NCBIfam" id="TIGR01494">
    <property type="entry name" value="ATPase_P-type"/>
    <property type="match status" value="1"/>
</dbReference>
<dbReference type="Gene3D" id="2.70.150.10">
    <property type="entry name" value="Calcium-transporting ATPase, cytoplasmic transduction domain A"/>
    <property type="match status" value="1"/>
</dbReference>
<dbReference type="InterPro" id="IPR059000">
    <property type="entry name" value="ATPase_P-type_domA"/>
</dbReference>
<dbReference type="PRINTS" id="PR00119">
    <property type="entry name" value="CATATPASE"/>
</dbReference>
<evidence type="ECO:0000313" key="13">
    <source>
        <dbReference type="Proteomes" id="UP001319861"/>
    </source>
</evidence>
<evidence type="ECO:0000256" key="9">
    <source>
        <dbReference type="SAM" id="MobiDB-lite"/>
    </source>
</evidence>
<dbReference type="Gene3D" id="3.40.50.1000">
    <property type="entry name" value="HAD superfamily/HAD-like"/>
    <property type="match status" value="1"/>
</dbReference>
<keyword evidence="6" id="KW-0067">ATP-binding</keyword>
<dbReference type="InterPro" id="IPR001757">
    <property type="entry name" value="P_typ_ATPase"/>
</dbReference>
<dbReference type="PRINTS" id="PR00121">
    <property type="entry name" value="NAKATPASE"/>
</dbReference>
<dbReference type="InterPro" id="IPR008250">
    <property type="entry name" value="ATPase_P-typ_transduc_dom_A_sf"/>
</dbReference>
<dbReference type="PANTHER" id="PTHR43294">
    <property type="entry name" value="SODIUM/POTASSIUM-TRANSPORTING ATPASE SUBUNIT ALPHA"/>
    <property type="match status" value="1"/>
</dbReference>
<reference evidence="12 13" key="1">
    <citation type="journal article" date="2021" name="J. Biosci. Bioeng.">
        <title>Identification and characterization of a chc gene cluster responsible for the aromatization pathway of cyclohexanecarboxylate degradation in Sinomonas cyclohexanicum ATCC 51369.</title>
        <authorList>
            <person name="Yamamoto T."/>
            <person name="Hasegawa Y."/>
            <person name="Lau P.C.K."/>
            <person name="Iwaki H."/>
        </authorList>
    </citation>
    <scope>NUCLEOTIDE SEQUENCE [LARGE SCALE GENOMIC DNA]</scope>
    <source>
        <strain evidence="12 13">ATCC 51369</strain>
    </source>
</reference>
<evidence type="ECO:0000256" key="7">
    <source>
        <dbReference type="ARBA" id="ARBA00022989"/>
    </source>
</evidence>
<evidence type="ECO:0000259" key="11">
    <source>
        <dbReference type="SMART" id="SM00831"/>
    </source>
</evidence>
<evidence type="ECO:0000313" key="12">
    <source>
        <dbReference type="EMBL" id="BCT77501.1"/>
    </source>
</evidence>
<keyword evidence="8 10" id="KW-0472">Membrane</keyword>
<dbReference type="SUPFAM" id="SSF81665">
    <property type="entry name" value="Calcium ATPase, transmembrane domain M"/>
    <property type="match status" value="1"/>
</dbReference>
<dbReference type="Pfam" id="PF00690">
    <property type="entry name" value="Cation_ATPase_N"/>
    <property type="match status" value="1"/>
</dbReference>
<feature type="transmembrane region" description="Helical" evidence="10">
    <location>
        <begin position="261"/>
        <end position="286"/>
    </location>
</feature>
<gene>
    <name evidence="12" type="ORF">SCMU_33430</name>
</gene>
<dbReference type="InterPro" id="IPR023214">
    <property type="entry name" value="HAD_sf"/>
</dbReference>
<dbReference type="Gene3D" id="3.40.1110.10">
    <property type="entry name" value="Calcium-transporting ATPase, cytoplasmic domain N"/>
    <property type="match status" value="1"/>
</dbReference>
<dbReference type="PANTHER" id="PTHR43294:SF21">
    <property type="entry name" value="CATION TRANSPORTING ATPASE"/>
    <property type="match status" value="1"/>
</dbReference>
<dbReference type="SUPFAM" id="SSF81653">
    <property type="entry name" value="Calcium ATPase, transduction domain A"/>
    <property type="match status" value="1"/>
</dbReference>
<evidence type="ECO:0000256" key="10">
    <source>
        <dbReference type="SAM" id="Phobius"/>
    </source>
</evidence>
<evidence type="ECO:0000256" key="1">
    <source>
        <dbReference type="ARBA" id="ARBA00004651"/>
    </source>
</evidence>
<evidence type="ECO:0000256" key="2">
    <source>
        <dbReference type="ARBA" id="ARBA00005675"/>
    </source>
</evidence>
<evidence type="ECO:0000256" key="5">
    <source>
        <dbReference type="ARBA" id="ARBA00022741"/>
    </source>
</evidence>
<dbReference type="PROSITE" id="PS00154">
    <property type="entry name" value="ATPASE_E1_E2"/>
    <property type="match status" value="1"/>
</dbReference>
<keyword evidence="3" id="KW-1003">Cell membrane</keyword>
<dbReference type="Gene3D" id="1.20.1110.10">
    <property type="entry name" value="Calcium-transporting ATPase, transmembrane domain"/>
    <property type="match status" value="1"/>
</dbReference>
<evidence type="ECO:0000256" key="3">
    <source>
        <dbReference type="ARBA" id="ARBA00022475"/>
    </source>
</evidence>
<feature type="transmembrane region" description="Helical" evidence="10">
    <location>
        <begin position="235"/>
        <end position="255"/>
    </location>
</feature>
<dbReference type="EMBL" id="AP024525">
    <property type="protein sequence ID" value="BCT77501.1"/>
    <property type="molecule type" value="Genomic_DNA"/>
</dbReference>
<dbReference type="InterPro" id="IPR018303">
    <property type="entry name" value="ATPase_P-typ_P_site"/>
</dbReference>
<name>A0ABN6FLD5_SINCY</name>
<organism evidence="12 13">
    <name type="scientific">Sinomonas cyclohexanicum</name>
    <name type="common">Corynebacterium cyclohexanicum</name>
    <dbReference type="NCBI Taxonomy" id="322009"/>
    <lineage>
        <taxon>Bacteria</taxon>
        <taxon>Bacillati</taxon>
        <taxon>Actinomycetota</taxon>
        <taxon>Actinomycetes</taxon>
        <taxon>Micrococcales</taxon>
        <taxon>Micrococcaceae</taxon>
        <taxon>Sinomonas</taxon>
    </lineage>
</organism>
<feature type="transmembrane region" description="Helical" evidence="10">
    <location>
        <begin position="52"/>
        <end position="77"/>
    </location>
</feature>
<keyword evidence="5" id="KW-0547">Nucleotide-binding</keyword>
<feature type="region of interest" description="Disordered" evidence="9">
    <location>
        <begin position="1"/>
        <end position="21"/>
    </location>
</feature>
<dbReference type="Proteomes" id="UP001319861">
    <property type="component" value="Chromosome"/>
</dbReference>
<evidence type="ECO:0000256" key="4">
    <source>
        <dbReference type="ARBA" id="ARBA00022692"/>
    </source>
</evidence>
<dbReference type="InterPro" id="IPR004014">
    <property type="entry name" value="ATPase_P-typ_cation-transptr_N"/>
</dbReference>
<evidence type="ECO:0000256" key="6">
    <source>
        <dbReference type="ARBA" id="ARBA00022840"/>
    </source>
</evidence>
<dbReference type="InterPro" id="IPR050510">
    <property type="entry name" value="Cation_transp_ATPase_P-type"/>
</dbReference>
<feature type="domain" description="Cation-transporting P-type ATPase N-terminal" evidence="11">
    <location>
        <begin position="17"/>
        <end position="80"/>
    </location>
</feature>
<dbReference type="InterPro" id="IPR023298">
    <property type="entry name" value="ATPase_P-typ_TM_dom_sf"/>
</dbReference>
<sequence length="395" mass="40750">MSVSSGRQAVPPGRVRPASGMTVADGLGTRAVGELRRQFGPNSLPREKARPWWLRLGAELAHFFALMLWAASILAFVAGMPELGWAIAAVVVINGLFAFFQEARAERASAKLRELLPSNVQVRRDGRTTVVDAAELVPGDIVLLTAGDRIPADLDFLQASGVSVDESMLTGESVPVPRGAGEAGAGGTFVAAGDAVGRVTATGTSTRLAEIARLTTRAEPPPSPLDLELRRIVKIIAIVAVTVGAAFFLVSLLIGNPLAGAFLFAIGVTVALVPEGLLPTVTLSLAMGAQRMSRRHALVRNLEAVETLGSTTFICTDKTGTLTQNRMGAVEVWTPAGSVAIEGPGYAPEAAVDGPAGAVAAAAQLAAGARAASQGDIECPTTASGAPSATPWRPR</sequence>
<feature type="transmembrane region" description="Helical" evidence="10">
    <location>
        <begin position="83"/>
        <end position="100"/>
    </location>
</feature>